<evidence type="ECO:0000313" key="1">
    <source>
        <dbReference type="EMBL" id="JAH61526.1"/>
    </source>
</evidence>
<protein>
    <submittedName>
        <fullName evidence="1">Uncharacterized protein</fullName>
    </submittedName>
</protein>
<proteinExistence type="predicted"/>
<organism evidence="1">
    <name type="scientific">Anguilla anguilla</name>
    <name type="common">European freshwater eel</name>
    <name type="synonym">Muraena anguilla</name>
    <dbReference type="NCBI Taxonomy" id="7936"/>
    <lineage>
        <taxon>Eukaryota</taxon>
        <taxon>Metazoa</taxon>
        <taxon>Chordata</taxon>
        <taxon>Craniata</taxon>
        <taxon>Vertebrata</taxon>
        <taxon>Euteleostomi</taxon>
        <taxon>Actinopterygii</taxon>
        <taxon>Neopterygii</taxon>
        <taxon>Teleostei</taxon>
        <taxon>Anguilliformes</taxon>
        <taxon>Anguillidae</taxon>
        <taxon>Anguilla</taxon>
    </lineage>
</organism>
<reference evidence="1" key="1">
    <citation type="submission" date="2014-11" db="EMBL/GenBank/DDBJ databases">
        <authorList>
            <person name="Amaro Gonzalez C."/>
        </authorList>
    </citation>
    <scope>NUCLEOTIDE SEQUENCE</scope>
</reference>
<sequence length="22" mass="2576">MFLFANFFPPNYASISELIKLL</sequence>
<reference evidence="1" key="2">
    <citation type="journal article" date="2015" name="Fish Shellfish Immunol.">
        <title>Early steps in the European eel (Anguilla anguilla)-Vibrio vulnificus interaction in the gills: Role of the RtxA13 toxin.</title>
        <authorList>
            <person name="Callol A."/>
            <person name="Pajuelo D."/>
            <person name="Ebbesson L."/>
            <person name="Teles M."/>
            <person name="MacKenzie S."/>
            <person name="Amaro C."/>
        </authorList>
    </citation>
    <scope>NUCLEOTIDE SEQUENCE</scope>
</reference>
<accession>A0A0E9U6R1</accession>
<name>A0A0E9U6R1_ANGAN</name>
<dbReference type="AlphaFoldDB" id="A0A0E9U6R1"/>
<dbReference type="EMBL" id="GBXM01047051">
    <property type="protein sequence ID" value="JAH61526.1"/>
    <property type="molecule type" value="Transcribed_RNA"/>
</dbReference>